<dbReference type="GO" id="GO:0005884">
    <property type="term" value="C:actin filament"/>
    <property type="evidence" value="ECO:0007669"/>
    <property type="project" value="TreeGrafter"/>
</dbReference>
<evidence type="ECO:0000313" key="16">
    <source>
        <dbReference type="Proteomes" id="UP001295444"/>
    </source>
</evidence>
<dbReference type="AlphaFoldDB" id="A0AAD1WPB9"/>
<evidence type="ECO:0000256" key="9">
    <source>
        <dbReference type="ARBA" id="ARBA00022990"/>
    </source>
</evidence>
<keyword evidence="10" id="KW-0472">Membrane</keyword>
<evidence type="ECO:0000256" key="3">
    <source>
        <dbReference type="ARBA" id="ARBA00022475"/>
    </source>
</evidence>
<keyword evidence="9" id="KW-0007">Acetylation</keyword>
<evidence type="ECO:0000256" key="11">
    <source>
        <dbReference type="ARBA" id="ARBA00023212"/>
    </source>
</evidence>
<name>A0AAD1WPB9_PELCU</name>
<evidence type="ECO:0000256" key="2">
    <source>
        <dbReference type="ARBA" id="ARBA00004599"/>
    </source>
</evidence>
<evidence type="ECO:0000256" key="8">
    <source>
        <dbReference type="ARBA" id="ARBA00022837"/>
    </source>
</evidence>
<evidence type="ECO:0000256" key="6">
    <source>
        <dbReference type="ARBA" id="ARBA00022723"/>
    </source>
</evidence>
<dbReference type="GO" id="GO:0097178">
    <property type="term" value="P:ruffle assembly"/>
    <property type="evidence" value="ECO:0007669"/>
    <property type="project" value="TreeGrafter"/>
</dbReference>
<protein>
    <submittedName>
        <fullName evidence="15">Allograft inflammatory factor 1-like</fullName>
    </submittedName>
</protein>
<accession>A0AAD1WPB9</accession>
<dbReference type="FunFam" id="1.10.238.10:FF:000106">
    <property type="entry name" value="Allograft inflammatory factor 1"/>
    <property type="match status" value="1"/>
</dbReference>
<dbReference type="InterPro" id="IPR042433">
    <property type="entry name" value="AIF1/AIF1L"/>
</dbReference>
<evidence type="ECO:0000256" key="1">
    <source>
        <dbReference type="ARBA" id="ARBA00004245"/>
    </source>
</evidence>
<comment type="subcellular location">
    <subcellularLocation>
        <location evidence="2">Cell projection</location>
        <location evidence="2">Ruffle membrane</location>
        <topology evidence="2">Peripheral membrane protein</topology>
        <orientation evidence="2">Cytoplasmic side</orientation>
    </subcellularLocation>
    <subcellularLocation>
        <location evidence="1">Cytoplasm</location>
        <location evidence="1">Cytoskeleton</location>
    </subcellularLocation>
</comment>
<sequence>MRTVKTKEPRRLQEEIKCVNHIYSATLQSRGAVRAGYSHRNEMLFGKARSAINESSVCGYTLRGIHGGDQATKALHIQKRFNSCSGNCGKAFGILKAQQEIRLEEVNQEFLTDEKYKDDEELEEKLMSFKKKYVDFDLNDQGEIDMMGLKMMMEKLGVPKTHLEVKKMIAEVTGGISDTICYRDFVKMMLGKRSAVLKLIMMFEGRANEACPKPTGPPPKRDITSLP</sequence>
<dbReference type="Gene3D" id="1.10.238.10">
    <property type="entry name" value="EF-hand"/>
    <property type="match status" value="1"/>
</dbReference>
<dbReference type="Pfam" id="PF21008">
    <property type="entry name" value="AIF-1"/>
    <property type="match status" value="1"/>
</dbReference>
<keyword evidence="11" id="KW-0206">Cytoskeleton</keyword>
<keyword evidence="12" id="KW-0966">Cell projection</keyword>
<dbReference type="Proteomes" id="UP001295444">
    <property type="component" value="Chromosome 09"/>
</dbReference>
<dbReference type="GO" id="GO:0005509">
    <property type="term" value="F:calcium ion binding"/>
    <property type="evidence" value="ECO:0007669"/>
    <property type="project" value="TreeGrafter"/>
</dbReference>
<organism evidence="15 16">
    <name type="scientific">Pelobates cultripes</name>
    <name type="common">Western spadefoot toad</name>
    <dbReference type="NCBI Taxonomy" id="61616"/>
    <lineage>
        <taxon>Eukaryota</taxon>
        <taxon>Metazoa</taxon>
        <taxon>Chordata</taxon>
        <taxon>Craniata</taxon>
        <taxon>Vertebrata</taxon>
        <taxon>Euteleostomi</taxon>
        <taxon>Amphibia</taxon>
        <taxon>Batrachia</taxon>
        <taxon>Anura</taxon>
        <taxon>Pelobatoidea</taxon>
        <taxon>Pelobatidae</taxon>
        <taxon>Pelobates</taxon>
    </lineage>
</organism>
<keyword evidence="8" id="KW-0106">Calcium</keyword>
<dbReference type="GO" id="GO:0051017">
    <property type="term" value="P:actin filament bundle assembly"/>
    <property type="evidence" value="ECO:0007669"/>
    <property type="project" value="TreeGrafter"/>
</dbReference>
<keyword evidence="3" id="KW-1003">Cell membrane</keyword>
<reference evidence="15" key="1">
    <citation type="submission" date="2022-03" db="EMBL/GenBank/DDBJ databases">
        <authorList>
            <person name="Alioto T."/>
            <person name="Alioto T."/>
            <person name="Gomez Garrido J."/>
        </authorList>
    </citation>
    <scope>NUCLEOTIDE SEQUENCE</scope>
</reference>
<dbReference type="GO" id="GO:0032587">
    <property type="term" value="C:ruffle membrane"/>
    <property type="evidence" value="ECO:0007669"/>
    <property type="project" value="UniProtKB-SubCell"/>
</dbReference>
<dbReference type="InterPro" id="IPR011992">
    <property type="entry name" value="EF-hand-dom_pair"/>
</dbReference>
<keyword evidence="5" id="KW-0597">Phosphoprotein</keyword>
<evidence type="ECO:0000256" key="10">
    <source>
        <dbReference type="ARBA" id="ARBA00023136"/>
    </source>
</evidence>
<dbReference type="InterPro" id="IPR049025">
    <property type="entry name" value="AIF-1_EF_pair"/>
</dbReference>
<evidence type="ECO:0000259" key="14">
    <source>
        <dbReference type="Pfam" id="PF21008"/>
    </source>
</evidence>
<evidence type="ECO:0000256" key="4">
    <source>
        <dbReference type="ARBA" id="ARBA00022490"/>
    </source>
</evidence>
<keyword evidence="6" id="KW-0479">Metal-binding</keyword>
<evidence type="ECO:0000256" key="12">
    <source>
        <dbReference type="ARBA" id="ARBA00023273"/>
    </source>
</evidence>
<evidence type="ECO:0000256" key="7">
    <source>
        <dbReference type="ARBA" id="ARBA00022737"/>
    </source>
</evidence>
<feature type="domain" description="Allograft inflammatory factor 1-like EF-hand" evidence="14">
    <location>
        <begin position="88"/>
        <end position="227"/>
    </location>
</feature>
<gene>
    <name evidence="15" type="ORF">PECUL_23A007485</name>
</gene>
<keyword evidence="7" id="KW-0677">Repeat</keyword>
<evidence type="ECO:0000313" key="15">
    <source>
        <dbReference type="EMBL" id="CAH2316025.1"/>
    </source>
</evidence>
<keyword evidence="16" id="KW-1185">Reference proteome</keyword>
<feature type="region of interest" description="Disordered" evidence="13">
    <location>
        <begin position="208"/>
        <end position="227"/>
    </location>
</feature>
<proteinExistence type="predicted"/>
<dbReference type="EMBL" id="OW240920">
    <property type="protein sequence ID" value="CAH2316025.1"/>
    <property type="molecule type" value="Genomic_DNA"/>
</dbReference>
<evidence type="ECO:0000256" key="13">
    <source>
        <dbReference type="SAM" id="MobiDB-lite"/>
    </source>
</evidence>
<dbReference type="GO" id="GO:0051015">
    <property type="term" value="F:actin filament binding"/>
    <property type="evidence" value="ECO:0007669"/>
    <property type="project" value="TreeGrafter"/>
</dbReference>
<dbReference type="PANTHER" id="PTHR10356:SF5">
    <property type="entry name" value="ALLOGRAFT INFLAMMATORY FACTOR 1-LIKE"/>
    <property type="match status" value="1"/>
</dbReference>
<keyword evidence="4" id="KW-0963">Cytoplasm</keyword>
<dbReference type="PANTHER" id="PTHR10356">
    <property type="entry name" value="ALLOGRAFT INFLAMMATORY FACTOR-1"/>
    <property type="match status" value="1"/>
</dbReference>
<dbReference type="SUPFAM" id="SSF47473">
    <property type="entry name" value="EF-hand"/>
    <property type="match status" value="1"/>
</dbReference>
<evidence type="ECO:0000256" key="5">
    <source>
        <dbReference type="ARBA" id="ARBA00022553"/>
    </source>
</evidence>